<proteinExistence type="predicted"/>
<dbReference type="HOGENOM" id="CLU_3340795_0_0_9"/>
<reference evidence="1 2" key="1">
    <citation type="submission" date="2007-03" db="EMBL/GenBank/DDBJ databases">
        <authorList>
            <person name="Fulton L."/>
            <person name="Clifton S."/>
            <person name="Fulton B."/>
            <person name="Xu J."/>
            <person name="Minx P."/>
            <person name="Pepin K.H."/>
            <person name="Johnson M."/>
            <person name="Thiruvilangam P."/>
            <person name="Bhonagiri V."/>
            <person name="Nash W.E."/>
            <person name="Mardis E.R."/>
            <person name="Wilson R.K."/>
        </authorList>
    </citation>
    <scope>NUCLEOTIDE SEQUENCE [LARGE SCALE GENOMIC DNA]</scope>
    <source>
        <strain evidence="1 2">ATCC 29174</strain>
    </source>
</reference>
<accession>A5ZVU0</accession>
<dbReference type="Proteomes" id="UP000006002">
    <property type="component" value="Unassembled WGS sequence"/>
</dbReference>
<evidence type="ECO:0000313" key="2">
    <source>
        <dbReference type="Proteomes" id="UP000006002"/>
    </source>
</evidence>
<protein>
    <submittedName>
        <fullName evidence="1">Uncharacterized protein</fullName>
    </submittedName>
</protein>
<organism evidence="1 2">
    <name type="scientific">Blautia obeum ATCC 29174</name>
    <dbReference type="NCBI Taxonomy" id="411459"/>
    <lineage>
        <taxon>Bacteria</taxon>
        <taxon>Bacillati</taxon>
        <taxon>Bacillota</taxon>
        <taxon>Clostridia</taxon>
        <taxon>Lachnospirales</taxon>
        <taxon>Lachnospiraceae</taxon>
        <taxon>Blautia</taxon>
    </lineage>
</organism>
<reference evidence="1 2" key="2">
    <citation type="submission" date="2007-04" db="EMBL/GenBank/DDBJ databases">
        <title>Draft genome sequence of Ruminococcus obeum (ATCC 29174).</title>
        <authorList>
            <person name="Sudarsanam P."/>
            <person name="Ley R."/>
            <person name="Guruge J."/>
            <person name="Turnbaugh P.J."/>
            <person name="Mahowald M."/>
            <person name="Liep D."/>
            <person name="Gordon J."/>
        </authorList>
    </citation>
    <scope>NUCLEOTIDE SEQUENCE [LARGE SCALE GENOMIC DNA]</scope>
    <source>
        <strain evidence="1 2">ATCC 29174</strain>
    </source>
</reference>
<evidence type="ECO:0000313" key="1">
    <source>
        <dbReference type="EMBL" id="EDM86331.1"/>
    </source>
</evidence>
<dbReference type="AlphaFoldDB" id="A5ZVU0"/>
<comment type="caution">
    <text evidence="1">The sequence shown here is derived from an EMBL/GenBank/DDBJ whole genome shotgun (WGS) entry which is preliminary data.</text>
</comment>
<gene>
    <name evidence="1" type="ORF">RUMOBE_03133</name>
</gene>
<name>A5ZVU0_9FIRM</name>
<sequence>MKNLFHLENEESYTLECMETAEGTYQSPLHTPGRDDI</sequence>
<dbReference type="EMBL" id="AAVO02000016">
    <property type="protein sequence ID" value="EDM86331.1"/>
    <property type="molecule type" value="Genomic_DNA"/>
</dbReference>